<dbReference type="AlphaFoldDB" id="A0A1Q4H8T6"/>
<dbReference type="EMBL" id="PDCR01000013">
    <property type="protein sequence ID" value="PEG54310.1"/>
    <property type="molecule type" value="Genomic_DNA"/>
</dbReference>
<dbReference type="CDD" id="cd06170">
    <property type="entry name" value="LuxR_C_like"/>
    <property type="match status" value="1"/>
</dbReference>
<proteinExistence type="predicted"/>
<sequence length="861" mass="92442">MRVSWPLVGRAAEVHTLRSAVSAPGLSGIVVSGVAGIGKSRVVREALAGANPHWIVGTTAARGLPLGAFAAWADHLDGDRLQLVRGVIDAITATPTGGPAFLVVDDAQLLDDLSAFVLHQIVQRRAARVVLTVRDGDPVPDSVREIWKDHTFDRLDLRPLREQECAELLSAALQGPVDADAAHRLWQLTRGNALYLRNIVEQELTDGRLQQHDGGWQWVGRPVLPTGLVELIESRFGDLSPAVGDVVDALAVAEPLELSILQRITSIEAVEEANVRGLITLQETGHGIEGRVSHPLYGEMRRTRTPVARLRRLRGRIATELSALPNADDLRVSVRRASLGIDSDLAPDPALLVRSAQGATRLADLALAERLATAAGAAGAGPEATYLRAHALSWSFRGQEAEEVLAGFDTTGLSDTERARFAHLRASNLLWALGRPADAKSHIDDISDELGPEGQHWLDAFLTVYWFAMDQPTEAEASAKLLSLHDLPEFVGTEAAWALATVAAEAGRTAQALELTATGYRTSTHAFDTPHIRFNLADTEVTAYALAGCLADAERVTERVRLEATDLPGAARWLATAIAARVALARGEADSAATLFDQIAAPMADHANGWGFRYNVARATTAAMRGCTAEAAEILDSLDAIKRPFRSLDHERSLARAWVSAGEGAVGEAIGILGETAAKTAADGQYAAEVLCRQLATQLGDRTHADRLSELADLVEGPRATLAARFAAALRDHDAHELSSLADAFESIGDRVAAMDACAHAAIVYRQQDRRGSALTCSTRADALAAECGVMTPAVDQASERIPLTPREREVVALIESPNRIIAERLNLSTRTVEGHIYRAMGKTGTTSREELAQLFKRRRP</sequence>
<keyword evidence="3" id="KW-1185">Reference proteome</keyword>
<dbReference type="OrthoDB" id="3197423at2"/>
<accession>A0A1Q4H8T6</accession>
<dbReference type="Proteomes" id="UP000220340">
    <property type="component" value="Unassembled WGS sequence"/>
</dbReference>
<evidence type="ECO:0000259" key="1">
    <source>
        <dbReference type="PROSITE" id="PS50043"/>
    </source>
</evidence>
<name>A0A1Q4H8T6_9MYCO</name>
<dbReference type="Gene3D" id="1.10.10.10">
    <property type="entry name" value="Winged helix-like DNA-binding domain superfamily/Winged helix DNA-binding domain"/>
    <property type="match status" value="1"/>
</dbReference>
<dbReference type="InterPro" id="IPR016032">
    <property type="entry name" value="Sig_transdc_resp-reg_C-effctor"/>
</dbReference>
<dbReference type="SMART" id="SM00421">
    <property type="entry name" value="HTH_LUXR"/>
    <property type="match status" value="1"/>
</dbReference>
<evidence type="ECO:0000313" key="2">
    <source>
        <dbReference type="EMBL" id="PEG54310.1"/>
    </source>
</evidence>
<gene>
    <name evidence="2" type="ORF">CRI78_11955</name>
</gene>
<dbReference type="InterPro" id="IPR000792">
    <property type="entry name" value="Tscrpt_reg_LuxR_C"/>
</dbReference>
<organism evidence="2 3">
    <name type="scientific">Mycolicibacterium diernhoferi</name>
    <dbReference type="NCBI Taxonomy" id="1801"/>
    <lineage>
        <taxon>Bacteria</taxon>
        <taxon>Bacillati</taxon>
        <taxon>Actinomycetota</taxon>
        <taxon>Actinomycetes</taxon>
        <taxon>Mycobacteriales</taxon>
        <taxon>Mycobacteriaceae</taxon>
        <taxon>Mycolicibacterium</taxon>
    </lineage>
</organism>
<protein>
    <submittedName>
        <fullName evidence="2">Helix-turn-helix transcriptional regulator</fullName>
    </submittedName>
</protein>
<dbReference type="InterPro" id="IPR036388">
    <property type="entry name" value="WH-like_DNA-bd_sf"/>
</dbReference>
<dbReference type="SUPFAM" id="SSF46894">
    <property type="entry name" value="C-terminal effector domain of the bipartite response regulators"/>
    <property type="match status" value="1"/>
</dbReference>
<dbReference type="STRING" id="1801.BRW64_20775"/>
<dbReference type="PROSITE" id="PS50043">
    <property type="entry name" value="HTH_LUXR_2"/>
    <property type="match status" value="1"/>
</dbReference>
<dbReference type="Pfam" id="PF13191">
    <property type="entry name" value="AAA_16"/>
    <property type="match status" value="1"/>
</dbReference>
<dbReference type="GO" id="GO:0006355">
    <property type="term" value="P:regulation of DNA-templated transcription"/>
    <property type="evidence" value="ECO:0007669"/>
    <property type="project" value="InterPro"/>
</dbReference>
<dbReference type="Pfam" id="PF00196">
    <property type="entry name" value="GerE"/>
    <property type="match status" value="1"/>
</dbReference>
<comment type="caution">
    <text evidence="2">The sequence shown here is derived from an EMBL/GenBank/DDBJ whole genome shotgun (WGS) entry which is preliminary data.</text>
</comment>
<evidence type="ECO:0000313" key="3">
    <source>
        <dbReference type="Proteomes" id="UP000220340"/>
    </source>
</evidence>
<dbReference type="GO" id="GO:0003677">
    <property type="term" value="F:DNA binding"/>
    <property type="evidence" value="ECO:0007669"/>
    <property type="project" value="InterPro"/>
</dbReference>
<feature type="domain" description="HTH luxR-type" evidence="1">
    <location>
        <begin position="797"/>
        <end position="860"/>
    </location>
</feature>
<reference evidence="2 3" key="1">
    <citation type="submission" date="2017-10" db="EMBL/GenBank/DDBJ databases">
        <title>The new phylogeny of genus Mycobacterium.</title>
        <authorList>
            <person name="Tortoli E."/>
            <person name="Trovato A."/>
            <person name="Cirillo D.M."/>
        </authorList>
    </citation>
    <scope>NUCLEOTIDE SEQUENCE [LARGE SCALE GENOMIC DNA]</scope>
    <source>
        <strain evidence="2 3">IP141170001</strain>
    </source>
</reference>
<dbReference type="SUPFAM" id="SSF52540">
    <property type="entry name" value="P-loop containing nucleoside triphosphate hydrolases"/>
    <property type="match status" value="1"/>
</dbReference>
<dbReference type="InterPro" id="IPR027417">
    <property type="entry name" value="P-loop_NTPase"/>
</dbReference>
<dbReference type="InterPro" id="IPR041664">
    <property type="entry name" value="AAA_16"/>
</dbReference>